<dbReference type="GeneID" id="24438876"/>
<reference evidence="2" key="1">
    <citation type="journal article" date="2006" name="PLoS Biol.">
        <title>Macronuclear genome sequence of the ciliate Tetrahymena thermophila, a model eukaryote.</title>
        <authorList>
            <person name="Eisen J.A."/>
            <person name="Coyne R.S."/>
            <person name="Wu M."/>
            <person name="Wu D."/>
            <person name="Thiagarajan M."/>
            <person name="Wortman J.R."/>
            <person name="Badger J.H."/>
            <person name="Ren Q."/>
            <person name="Amedeo P."/>
            <person name="Jones K.M."/>
            <person name="Tallon L.J."/>
            <person name="Delcher A.L."/>
            <person name="Salzberg S.L."/>
            <person name="Silva J.C."/>
            <person name="Haas B.J."/>
            <person name="Majoros W.H."/>
            <person name="Farzad M."/>
            <person name="Carlton J.M."/>
            <person name="Smith R.K. Jr."/>
            <person name="Garg J."/>
            <person name="Pearlman R.E."/>
            <person name="Karrer K.M."/>
            <person name="Sun L."/>
            <person name="Manning G."/>
            <person name="Elde N.C."/>
            <person name="Turkewitz A.P."/>
            <person name="Asai D.J."/>
            <person name="Wilkes D.E."/>
            <person name="Wang Y."/>
            <person name="Cai H."/>
            <person name="Collins K."/>
            <person name="Stewart B.A."/>
            <person name="Lee S.R."/>
            <person name="Wilamowska K."/>
            <person name="Weinberg Z."/>
            <person name="Ruzzo W.L."/>
            <person name="Wloga D."/>
            <person name="Gaertig J."/>
            <person name="Frankel J."/>
            <person name="Tsao C.-C."/>
            <person name="Gorovsky M.A."/>
            <person name="Keeling P.J."/>
            <person name="Waller R.F."/>
            <person name="Patron N.J."/>
            <person name="Cherry J.M."/>
            <person name="Stover N.A."/>
            <person name="Krieger C.J."/>
            <person name="del Toro C."/>
            <person name="Ryder H.F."/>
            <person name="Williamson S.C."/>
            <person name="Barbeau R.A."/>
            <person name="Hamilton E.P."/>
            <person name="Orias E."/>
        </authorList>
    </citation>
    <scope>NUCLEOTIDE SEQUENCE [LARGE SCALE GENOMIC DNA]</scope>
    <source>
        <strain evidence="2">SB210</strain>
    </source>
</reference>
<dbReference type="KEGG" id="tet:TTHERM_000420499"/>
<sequence>MSNFYIILSLQKFPNDGSQILVDVASYLTQQNLNLKLDSLDVKFIQMNWKDSHSQIISDFLKFVNPDINRLSIDIQQNLFTLEGLSSILVRLCMLFSNLKQLEINFQNNQMKNQISNEQICLGLQSVFNLKYLTDLTLDLSQNHIFYEFFEGIRAQQKFQPNSTLKRLKLIIKHQEKVLDISSLSHIFKGTQNLTKFQLILINTCFQNTQQFMEALSISKLITFQLDVSILANSTFETLQQPTRNYEPFLQEQILKLFSYLVQCKHLMEIDFTFKNHKFNDQYILLLSKILNQSNQLHKISLDFQQNFLNRSYTYESIMQLQTSLLSREILSQGLIYTNQETIQNKNMLSNQYSLEIQQILVKYIVFSKLTEKYNLFNPKFAFQDFYF</sequence>
<evidence type="ECO:0008006" key="3">
    <source>
        <dbReference type="Google" id="ProtNLM"/>
    </source>
</evidence>
<dbReference type="AlphaFoldDB" id="W7XF82"/>
<proteinExistence type="predicted"/>
<dbReference type="RefSeq" id="XP_012654819.1">
    <property type="nucleotide sequence ID" value="XM_012799365.1"/>
</dbReference>
<keyword evidence="2" id="KW-1185">Reference proteome</keyword>
<organism evidence="1 2">
    <name type="scientific">Tetrahymena thermophila (strain SB210)</name>
    <dbReference type="NCBI Taxonomy" id="312017"/>
    <lineage>
        <taxon>Eukaryota</taxon>
        <taxon>Sar</taxon>
        <taxon>Alveolata</taxon>
        <taxon>Ciliophora</taxon>
        <taxon>Intramacronucleata</taxon>
        <taxon>Oligohymenophorea</taxon>
        <taxon>Hymenostomatida</taxon>
        <taxon>Tetrahymenina</taxon>
        <taxon>Tetrahymenidae</taxon>
        <taxon>Tetrahymena</taxon>
    </lineage>
</organism>
<protein>
    <recommendedName>
        <fullName evidence="3">Kinase domain protein</fullName>
    </recommendedName>
</protein>
<dbReference type="Proteomes" id="UP000009168">
    <property type="component" value="Unassembled WGS sequence"/>
</dbReference>
<evidence type="ECO:0000313" key="2">
    <source>
        <dbReference type="Proteomes" id="UP000009168"/>
    </source>
</evidence>
<dbReference type="EMBL" id="GG662536">
    <property type="protein sequence ID" value="EWS72651.1"/>
    <property type="molecule type" value="Genomic_DNA"/>
</dbReference>
<evidence type="ECO:0000313" key="1">
    <source>
        <dbReference type="EMBL" id="EWS72651.1"/>
    </source>
</evidence>
<accession>W7XF82</accession>
<dbReference type="InParanoid" id="W7XF82"/>
<name>W7XF82_TETTS</name>
<gene>
    <name evidence="1" type="ORF">TTHERM_000420499</name>
</gene>